<dbReference type="RefSeq" id="WP_273619194.1">
    <property type="nucleotide sequence ID" value="NZ_CP117417.1"/>
</dbReference>
<evidence type="ECO:0008006" key="3">
    <source>
        <dbReference type="Google" id="ProtNLM"/>
    </source>
</evidence>
<protein>
    <recommendedName>
        <fullName evidence="3">BON domain-containing protein</fullName>
    </recommendedName>
</protein>
<organism evidence="1 2">
    <name type="scientific">Novosphingobium humi</name>
    <dbReference type="NCBI Taxonomy" id="2282397"/>
    <lineage>
        <taxon>Bacteria</taxon>
        <taxon>Pseudomonadati</taxon>
        <taxon>Pseudomonadota</taxon>
        <taxon>Alphaproteobacteria</taxon>
        <taxon>Sphingomonadales</taxon>
        <taxon>Sphingomonadaceae</taxon>
        <taxon>Novosphingobium</taxon>
    </lineage>
</organism>
<evidence type="ECO:0000313" key="2">
    <source>
        <dbReference type="Proteomes" id="UP001218231"/>
    </source>
</evidence>
<gene>
    <name evidence="1" type="ORF">PQ457_08030</name>
</gene>
<reference evidence="1 2" key="1">
    <citation type="submission" date="2023-02" db="EMBL/GenBank/DDBJ databases">
        <title>Genome sequence of Novosphingobium humi KACC 19094.</title>
        <authorList>
            <person name="Kim S."/>
            <person name="Heo J."/>
            <person name="Kwon S.-W."/>
        </authorList>
    </citation>
    <scope>NUCLEOTIDE SEQUENCE [LARGE SCALE GENOMIC DNA]</scope>
    <source>
        <strain evidence="1 2">KACC 19094</strain>
    </source>
</reference>
<evidence type="ECO:0000313" key="1">
    <source>
        <dbReference type="EMBL" id="WCT78894.1"/>
    </source>
</evidence>
<sequence>MTVARRRAWAIVRAMAAEIQRQASEGTLSHAGRLDLTGHIELTGTLDLASLANAAERGLRQEFNL</sequence>
<accession>A0ABY7U3N5</accession>
<proteinExistence type="predicted"/>
<keyword evidence="2" id="KW-1185">Reference proteome</keyword>
<dbReference type="Proteomes" id="UP001218231">
    <property type="component" value="Chromosome"/>
</dbReference>
<name>A0ABY7U3N5_9SPHN</name>
<dbReference type="EMBL" id="CP117417">
    <property type="protein sequence ID" value="WCT78894.1"/>
    <property type="molecule type" value="Genomic_DNA"/>
</dbReference>